<protein>
    <recommendedName>
        <fullName evidence="2">Single-stranded DNA-binding protein</fullName>
    </recommendedName>
</protein>
<dbReference type="RefSeq" id="WP_188320276.1">
    <property type="nucleotide sequence ID" value="NZ_CP060203.1"/>
</dbReference>
<keyword evidence="1 2" id="KW-0238">DNA-binding</keyword>
<dbReference type="PIRSF" id="PIRSF002070">
    <property type="entry name" value="SSB"/>
    <property type="match status" value="1"/>
</dbReference>
<dbReference type="Pfam" id="PF00436">
    <property type="entry name" value="SSB"/>
    <property type="match status" value="1"/>
</dbReference>
<dbReference type="InterPro" id="IPR000424">
    <property type="entry name" value="Primosome_PriB/ssb"/>
</dbReference>
<dbReference type="CDD" id="cd04496">
    <property type="entry name" value="SSB_OBF"/>
    <property type="match status" value="1"/>
</dbReference>
<gene>
    <name evidence="4" type="ORF">H0S70_06980</name>
</gene>
<dbReference type="KEGG" id="cmaq:H0S70_06980"/>
<feature type="region of interest" description="Disordered" evidence="3">
    <location>
        <begin position="98"/>
        <end position="129"/>
    </location>
</feature>
<dbReference type="GO" id="GO:0003697">
    <property type="term" value="F:single-stranded DNA binding"/>
    <property type="evidence" value="ECO:0007669"/>
    <property type="project" value="InterPro"/>
</dbReference>
<evidence type="ECO:0000313" key="5">
    <source>
        <dbReference type="Proteomes" id="UP000516438"/>
    </source>
</evidence>
<evidence type="ECO:0000256" key="1">
    <source>
        <dbReference type="ARBA" id="ARBA00023125"/>
    </source>
</evidence>
<sequence>MINAIFLGNLTADAKVRDTKGDYKAISFSLGINEKRQNGNDASTFINCTYWSKSNKIAQYLTKGKKILVVADWFDVTEKDGKTYTNFRVRDIKFADSAKKSDEPTPKANEPTPKANDLLDNDDNDGLPF</sequence>
<dbReference type="Gene3D" id="2.40.50.140">
    <property type="entry name" value="Nucleic acid-binding proteins"/>
    <property type="match status" value="1"/>
</dbReference>
<accession>A0A7H1DT43</accession>
<organism evidence="4 5">
    <name type="scientific">Chryseobacterium manosquense</name>
    <dbReference type="NCBI Taxonomy" id="2754694"/>
    <lineage>
        <taxon>Bacteria</taxon>
        <taxon>Pseudomonadati</taxon>
        <taxon>Bacteroidota</taxon>
        <taxon>Flavobacteriia</taxon>
        <taxon>Flavobacteriales</taxon>
        <taxon>Weeksellaceae</taxon>
        <taxon>Chryseobacterium group</taxon>
        <taxon>Chryseobacterium</taxon>
    </lineage>
</organism>
<name>A0A7H1DT43_9FLAO</name>
<dbReference type="Proteomes" id="UP000516438">
    <property type="component" value="Chromosome"/>
</dbReference>
<dbReference type="EMBL" id="CP060203">
    <property type="protein sequence ID" value="QNS40151.1"/>
    <property type="molecule type" value="Genomic_DNA"/>
</dbReference>
<evidence type="ECO:0000256" key="2">
    <source>
        <dbReference type="PIRNR" id="PIRNR002070"/>
    </source>
</evidence>
<dbReference type="InterPro" id="IPR012340">
    <property type="entry name" value="NA-bd_OB-fold"/>
</dbReference>
<dbReference type="PROSITE" id="PS50935">
    <property type="entry name" value="SSB"/>
    <property type="match status" value="1"/>
</dbReference>
<dbReference type="InterPro" id="IPR011344">
    <property type="entry name" value="ssDNA-bd"/>
</dbReference>
<dbReference type="GO" id="GO:0006260">
    <property type="term" value="P:DNA replication"/>
    <property type="evidence" value="ECO:0007669"/>
    <property type="project" value="InterPro"/>
</dbReference>
<evidence type="ECO:0000313" key="4">
    <source>
        <dbReference type="EMBL" id="QNS40151.1"/>
    </source>
</evidence>
<dbReference type="SUPFAM" id="SSF50249">
    <property type="entry name" value="Nucleic acid-binding proteins"/>
    <property type="match status" value="1"/>
</dbReference>
<evidence type="ECO:0000256" key="3">
    <source>
        <dbReference type="SAM" id="MobiDB-lite"/>
    </source>
</evidence>
<proteinExistence type="predicted"/>
<keyword evidence="5" id="KW-1185">Reference proteome</keyword>
<reference evidence="4 5" key="1">
    <citation type="submission" date="2020-07" db="EMBL/GenBank/DDBJ databases">
        <title>Complete genome and description of Chryseobacterium manosquense strain Marseille-Q2069 sp. nov.</title>
        <authorList>
            <person name="Boxberger M."/>
        </authorList>
    </citation>
    <scope>NUCLEOTIDE SEQUENCE [LARGE SCALE GENOMIC DNA]</scope>
    <source>
        <strain evidence="4 5">Marseille-Q2069</strain>
    </source>
</reference>
<dbReference type="AlphaFoldDB" id="A0A7H1DT43"/>
<feature type="compositionally biased region" description="Acidic residues" evidence="3">
    <location>
        <begin position="119"/>
        <end position="129"/>
    </location>
</feature>